<protein>
    <submittedName>
        <fullName evidence="2">Uncharacterized protein</fullName>
    </submittedName>
</protein>
<reference evidence="2" key="4">
    <citation type="submission" date="2019-03" db="UniProtKB">
        <authorList>
            <consortium name="EnsemblPlants"/>
        </authorList>
    </citation>
    <scope>IDENTIFICATION</scope>
</reference>
<sequence>QTKVMSSACSRRALMATRTEAGHPNLGRAATDGQARPSHGRSRALQNAAPRHPTLSQAFQRATEPPSPHRPAPTTGINRASPADLSSSTA</sequence>
<reference evidence="2" key="3">
    <citation type="journal article" date="2017" name="Nature">
        <title>Genome sequence of the progenitor of the wheat D genome Aegilops tauschii.</title>
        <authorList>
            <person name="Luo M.C."/>
            <person name="Gu Y.Q."/>
            <person name="Puiu D."/>
            <person name="Wang H."/>
            <person name="Twardziok S.O."/>
            <person name="Deal K.R."/>
            <person name="Huo N."/>
            <person name="Zhu T."/>
            <person name="Wang L."/>
            <person name="Wang Y."/>
            <person name="McGuire P.E."/>
            <person name="Liu S."/>
            <person name="Long H."/>
            <person name="Ramasamy R.K."/>
            <person name="Rodriguez J.C."/>
            <person name="Van S.L."/>
            <person name="Yuan L."/>
            <person name="Wang Z."/>
            <person name="Xia Z."/>
            <person name="Xiao L."/>
            <person name="Anderson O.D."/>
            <person name="Ouyang S."/>
            <person name="Liang Y."/>
            <person name="Zimin A.V."/>
            <person name="Pertea G."/>
            <person name="Qi P."/>
            <person name="Bennetzen J.L."/>
            <person name="Dai X."/>
            <person name="Dawson M.W."/>
            <person name="Muller H.G."/>
            <person name="Kugler K."/>
            <person name="Rivarola-Duarte L."/>
            <person name="Spannagl M."/>
            <person name="Mayer K.F.X."/>
            <person name="Lu F.H."/>
            <person name="Bevan M.W."/>
            <person name="Leroy P."/>
            <person name="Li P."/>
            <person name="You F.M."/>
            <person name="Sun Q."/>
            <person name="Liu Z."/>
            <person name="Lyons E."/>
            <person name="Wicker T."/>
            <person name="Salzberg S.L."/>
            <person name="Devos K.M."/>
            <person name="Dvorak J."/>
        </authorList>
    </citation>
    <scope>NUCLEOTIDE SEQUENCE [LARGE SCALE GENOMIC DNA]</scope>
    <source>
        <strain evidence="2">cv. AL8/78</strain>
    </source>
</reference>
<evidence type="ECO:0000313" key="2">
    <source>
        <dbReference type="EnsemblPlants" id="AET6Gv20416600.14"/>
    </source>
</evidence>
<reference evidence="3" key="1">
    <citation type="journal article" date="2014" name="Science">
        <title>Ancient hybridizations among the ancestral genomes of bread wheat.</title>
        <authorList>
            <consortium name="International Wheat Genome Sequencing Consortium,"/>
            <person name="Marcussen T."/>
            <person name="Sandve S.R."/>
            <person name="Heier L."/>
            <person name="Spannagl M."/>
            <person name="Pfeifer M."/>
            <person name="Jakobsen K.S."/>
            <person name="Wulff B.B."/>
            <person name="Steuernagel B."/>
            <person name="Mayer K.F."/>
            <person name="Olsen O.A."/>
        </authorList>
    </citation>
    <scope>NUCLEOTIDE SEQUENCE [LARGE SCALE GENOMIC DNA]</scope>
    <source>
        <strain evidence="3">cv. AL8/78</strain>
    </source>
</reference>
<feature type="region of interest" description="Disordered" evidence="1">
    <location>
        <begin position="1"/>
        <end position="90"/>
    </location>
</feature>
<dbReference type="EnsemblPlants" id="AET6Gv20416600.14">
    <property type="protein sequence ID" value="AET6Gv20416600.14"/>
    <property type="gene ID" value="AET6Gv20416600"/>
</dbReference>
<accession>A0A453NLZ2</accession>
<dbReference type="Gramene" id="AET6Gv20416600.14">
    <property type="protein sequence ID" value="AET6Gv20416600.14"/>
    <property type="gene ID" value="AET6Gv20416600"/>
</dbReference>
<evidence type="ECO:0000256" key="1">
    <source>
        <dbReference type="SAM" id="MobiDB-lite"/>
    </source>
</evidence>
<proteinExistence type="predicted"/>
<dbReference type="AlphaFoldDB" id="A0A453NLZ2"/>
<reference evidence="2" key="5">
    <citation type="journal article" date="2021" name="G3 (Bethesda)">
        <title>Aegilops tauschii genome assembly Aet v5.0 features greater sequence contiguity and improved annotation.</title>
        <authorList>
            <person name="Wang L."/>
            <person name="Zhu T."/>
            <person name="Rodriguez J.C."/>
            <person name="Deal K.R."/>
            <person name="Dubcovsky J."/>
            <person name="McGuire P.E."/>
            <person name="Lux T."/>
            <person name="Spannagl M."/>
            <person name="Mayer K.F.X."/>
            <person name="Baldrich P."/>
            <person name="Meyers B.C."/>
            <person name="Huo N."/>
            <person name="Gu Y.Q."/>
            <person name="Zhou H."/>
            <person name="Devos K.M."/>
            <person name="Bennetzen J.L."/>
            <person name="Unver T."/>
            <person name="Budak H."/>
            <person name="Gulick P.J."/>
            <person name="Galiba G."/>
            <person name="Kalapos B."/>
            <person name="Nelson D.R."/>
            <person name="Li P."/>
            <person name="You F.M."/>
            <person name="Luo M.C."/>
            <person name="Dvorak J."/>
        </authorList>
    </citation>
    <scope>NUCLEOTIDE SEQUENCE [LARGE SCALE GENOMIC DNA]</scope>
    <source>
        <strain evidence="2">cv. AL8/78</strain>
    </source>
</reference>
<evidence type="ECO:0000313" key="3">
    <source>
        <dbReference type="Proteomes" id="UP000015105"/>
    </source>
</evidence>
<keyword evidence="3" id="KW-1185">Reference proteome</keyword>
<dbReference type="Proteomes" id="UP000015105">
    <property type="component" value="Chromosome 6D"/>
</dbReference>
<name>A0A453NLZ2_AEGTS</name>
<reference evidence="3" key="2">
    <citation type="journal article" date="2017" name="Nat. Plants">
        <title>The Aegilops tauschii genome reveals multiple impacts of transposons.</title>
        <authorList>
            <person name="Zhao G."/>
            <person name="Zou C."/>
            <person name="Li K."/>
            <person name="Wang K."/>
            <person name="Li T."/>
            <person name="Gao L."/>
            <person name="Zhang X."/>
            <person name="Wang H."/>
            <person name="Yang Z."/>
            <person name="Liu X."/>
            <person name="Jiang W."/>
            <person name="Mao L."/>
            <person name="Kong X."/>
            <person name="Jiao Y."/>
            <person name="Jia J."/>
        </authorList>
    </citation>
    <scope>NUCLEOTIDE SEQUENCE [LARGE SCALE GENOMIC DNA]</scope>
    <source>
        <strain evidence="3">cv. AL8/78</strain>
    </source>
</reference>
<organism evidence="2 3">
    <name type="scientific">Aegilops tauschii subsp. strangulata</name>
    <name type="common">Goatgrass</name>
    <dbReference type="NCBI Taxonomy" id="200361"/>
    <lineage>
        <taxon>Eukaryota</taxon>
        <taxon>Viridiplantae</taxon>
        <taxon>Streptophyta</taxon>
        <taxon>Embryophyta</taxon>
        <taxon>Tracheophyta</taxon>
        <taxon>Spermatophyta</taxon>
        <taxon>Magnoliopsida</taxon>
        <taxon>Liliopsida</taxon>
        <taxon>Poales</taxon>
        <taxon>Poaceae</taxon>
        <taxon>BOP clade</taxon>
        <taxon>Pooideae</taxon>
        <taxon>Triticodae</taxon>
        <taxon>Triticeae</taxon>
        <taxon>Triticinae</taxon>
        <taxon>Aegilops</taxon>
    </lineage>
</organism>